<dbReference type="AlphaFoldDB" id="A0A6G1AN75"/>
<comment type="caution">
    <text evidence="2">The sequence shown here is derived from an EMBL/GenBank/DDBJ whole genome shotgun (WGS) entry which is preliminary data.</text>
</comment>
<dbReference type="PROSITE" id="PS50878">
    <property type="entry name" value="RT_POL"/>
    <property type="match status" value="1"/>
</dbReference>
<gene>
    <name evidence="2" type="ORF">FOF47_R03932</name>
</gene>
<reference evidence="2 3" key="1">
    <citation type="submission" date="2019-11" db="EMBL/GenBank/DDBJ databases">
        <authorList>
            <person name="Yang C."/>
            <person name="Li F."/>
        </authorList>
    </citation>
    <scope>NUCLEOTIDE SEQUENCE [LARGE SCALE GENOMIC DNA]</scope>
    <source>
        <strain evidence="2">KB4526</strain>
        <tissue evidence="2">Muscle</tissue>
    </source>
</reference>
<evidence type="ECO:0000313" key="3">
    <source>
        <dbReference type="Proteomes" id="UP000475037"/>
    </source>
</evidence>
<feature type="non-terminal residue" evidence="2">
    <location>
        <position position="1"/>
    </location>
</feature>
<dbReference type="PANTHER" id="PTHR31635">
    <property type="entry name" value="REVERSE TRANSCRIPTASE DOMAIN-CONTAINING PROTEIN-RELATED"/>
    <property type="match status" value="1"/>
</dbReference>
<feature type="non-terminal residue" evidence="2">
    <location>
        <position position="215"/>
    </location>
</feature>
<evidence type="ECO:0000259" key="1">
    <source>
        <dbReference type="PROSITE" id="PS50878"/>
    </source>
</evidence>
<dbReference type="Proteomes" id="UP000475037">
    <property type="component" value="Unassembled WGS sequence"/>
</dbReference>
<dbReference type="InterPro" id="IPR000477">
    <property type="entry name" value="RT_dom"/>
</dbReference>
<protein>
    <submittedName>
        <fullName evidence="2">LORF2 protein</fullName>
    </submittedName>
</protein>
<keyword evidence="3" id="KW-1185">Reference proteome</keyword>
<dbReference type="PANTHER" id="PTHR31635:SF196">
    <property type="entry name" value="REVERSE TRANSCRIPTASE DOMAIN-CONTAINING PROTEIN-RELATED"/>
    <property type="match status" value="1"/>
</dbReference>
<proteinExistence type="predicted"/>
<organism evidence="2 3">
    <name type="scientific">Crocuta crocuta</name>
    <name type="common">Spotted hyena</name>
    <dbReference type="NCBI Taxonomy" id="9678"/>
    <lineage>
        <taxon>Eukaryota</taxon>
        <taxon>Metazoa</taxon>
        <taxon>Chordata</taxon>
        <taxon>Craniata</taxon>
        <taxon>Vertebrata</taxon>
        <taxon>Euteleostomi</taxon>
        <taxon>Mammalia</taxon>
        <taxon>Eutheria</taxon>
        <taxon>Laurasiatheria</taxon>
        <taxon>Carnivora</taxon>
        <taxon>Feliformia</taxon>
        <taxon>Hyaenidae</taxon>
        <taxon>Crocuta</taxon>
    </lineage>
</organism>
<sequence>KKEIKAIRIGKEVKFSLFADDMILYIENPTDSTKSLLELIHEFSKVAGYKINGQKTVAFLYTNNKATEREIKKLIPFTTAQKNIKYLGINLTKHIEDPYAENDRKLMKEIEEDTKQWKNIPCSGIGRVNIVKMSLLPKAIYTFNAIPIKITLAFFSKLEQTILKFVWNHKRPRIAKVILKRKTKMGGITIPDFSLYYKAVIIETVWYWHKNRHTD</sequence>
<accession>A0A6G1AN75</accession>
<dbReference type="EMBL" id="VOAJ01004603">
    <property type="protein sequence ID" value="KAF0877091.1"/>
    <property type="molecule type" value="Genomic_DNA"/>
</dbReference>
<evidence type="ECO:0000313" key="2">
    <source>
        <dbReference type="EMBL" id="KAF0877091.1"/>
    </source>
</evidence>
<dbReference type="Pfam" id="PF00078">
    <property type="entry name" value="RVT_1"/>
    <property type="match status" value="1"/>
</dbReference>
<feature type="domain" description="Reverse transcriptase" evidence="1">
    <location>
        <begin position="1"/>
        <end position="91"/>
    </location>
</feature>
<name>A0A6G1AN75_CROCR</name>